<keyword evidence="9 13" id="KW-0472">Membrane</keyword>
<dbReference type="Pfam" id="PF07885">
    <property type="entry name" value="Ion_trans_2"/>
    <property type="match status" value="1"/>
</dbReference>
<evidence type="ECO:0000256" key="7">
    <source>
        <dbReference type="ARBA" id="ARBA00022989"/>
    </source>
</evidence>
<keyword evidence="2" id="KW-0813">Transport</keyword>
<evidence type="ECO:0000259" key="16">
    <source>
        <dbReference type="Pfam" id="PF22614"/>
    </source>
</evidence>
<evidence type="ECO:0008006" key="19">
    <source>
        <dbReference type="Google" id="ProtNLM"/>
    </source>
</evidence>
<name>A0A507F9U4_9FUNG</name>
<feature type="domain" description="Potassium channel" evidence="15">
    <location>
        <begin position="272"/>
        <end position="346"/>
    </location>
</feature>
<dbReference type="InterPro" id="IPR003148">
    <property type="entry name" value="RCK_N"/>
</dbReference>
<comment type="catalytic activity">
    <reaction evidence="11">
        <text>K(+)(in) = K(+)(out)</text>
        <dbReference type="Rhea" id="RHEA:29463"/>
        <dbReference type="ChEBI" id="CHEBI:29103"/>
    </reaction>
</comment>
<keyword evidence="6" id="KW-0630">Potassium</keyword>
<comment type="subcellular location">
    <subcellularLocation>
        <location evidence="1">Membrane</location>
        <topology evidence="1">Multi-pass membrane protein</topology>
    </subcellularLocation>
</comment>
<dbReference type="Pfam" id="PF22614">
    <property type="entry name" value="Slo-like_RCK"/>
    <property type="match status" value="2"/>
</dbReference>
<feature type="domain" description="RCK N-terminal" evidence="16">
    <location>
        <begin position="736"/>
        <end position="846"/>
    </location>
</feature>
<dbReference type="STRING" id="246404.A0A507F9U4"/>
<feature type="domain" description="RCK N-terminal" evidence="16">
    <location>
        <begin position="365"/>
        <end position="479"/>
    </location>
</feature>
<evidence type="ECO:0000256" key="4">
    <source>
        <dbReference type="ARBA" id="ARBA00022692"/>
    </source>
</evidence>
<keyword evidence="18" id="KW-1185">Reference proteome</keyword>
<feature type="transmembrane region" description="Helical" evidence="13">
    <location>
        <begin position="169"/>
        <end position="190"/>
    </location>
</feature>
<dbReference type="InterPro" id="IPR047871">
    <property type="entry name" value="K_chnl_Slo-like"/>
</dbReference>
<evidence type="ECO:0000256" key="8">
    <source>
        <dbReference type="ARBA" id="ARBA00023065"/>
    </source>
</evidence>
<dbReference type="Proteomes" id="UP000320333">
    <property type="component" value="Unassembled WGS sequence"/>
</dbReference>
<dbReference type="InterPro" id="IPR003929">
    <property type="entry name" value="K_chnl_BK_asu"/>
</dbReference>
<keyword evidence="10" id="KW-0407">Ion channel</keyword>
<evidence type="ECO:0000256" key="12">
    <source>
        <dbReference type="SAM" id="MobiDB-lite"/>
    </source>
</evidence>
<feature type="region of interest" description="Disordered" evidence="12">
    <location>
        <begin position="1"/>
        <end position="30"/>
    </location>
</feature>
<evidence type="ECO:0000256" key="3">
    <source>
        <dbReference type="ARBA" id="ARBA00022538"/>
    </source>
</evidence>
<dbReference type="PANTHER" id="PTHR10027:SF10">
    <property type="entry name" value="SLOWPOKE 2, ISOFORM D"/>
    <property type="match status" value="1"/>
</dbReference>
<evidence type="ECO:0000256" key="2">
    <source>
        <dbReference type="ARBA" id="ARBA00022448"/>
    </source>
</evidence>
<dbReference type="Pfam" id="PF03493">
    <property type="entry name" value="BK_channel_a"/>
    <property type="match status" value="1"/>
</dbReference>
<dbReference type="PANTHER" id="PTHR10027">
    <property type="entry name" value="CALCIUM-ACTIVATED POTASSIUM CHANNEL ALPHA CHAIN"/>
    <property type="match status" value="1"/>
</dbReference>
<dbReference type="GO" id="GO:0016020">
    <property type="term" value="C:membrane"/>
    <property type="evidence" value="ECO:0007669"/>
    <property type="project" value="UniProtKB-SubCell"/>
</dbReference>
<dbReference type="SUPFAM" id="SSF81324">
    <property type="entry name" value="Voltage-gated potassium channels"/>
    <property type="match status" value="1"/>
</dbReference>
<dbReference type="InterPro" id="IPR013099">
    <property type="entry name" value="K_chnl_dom"/>
</dbReference>
<evidence type="ECO:0000256" key="5">
    <source>
        <dbReference type="ARBA" id="ARBA00022826"/>
    </source>
</evidence>
<dbReference type="Gene3D" id="1.10.287.70">
    <property type="match status" value="1"/>
</dbReference>
<feature type="transmembrane region" description="Helical" evidence="13">
    <location>
        <begin position="262"/>
        <end position="283"/>
    </location>
</feature>
<evidence type="ECO:0000256" key="9">
    <source>
        <dbReference type="ARBA" id="ARBA00023136"/>
    </source>
</evidence>
<dbReference type="OrthoDB" id="297496at2759"/>
<evidence type="ECO:0000256" key="1">
    <source>
        <dbReference type="ARBA" id="ARBA00004141"/>
    </source>
</evidence>
<feature type="transmembrane region" description="Helical" evidence="13">
    <location>
        <begin position="322"/>
        <end position="339"/>
    </location>
</feature>
<keyword evidence="5" id="KW-0631">Potassium channel</keyword>
<dbReference type="EMBL" id="QEAP01000208">
    <property type="protein sequence ID" value="TPX73099.1"/>
    <property type="molecule type" value="Genomic_DNA"/>
</dbReference>
<evidence type="ECO:0000256" key="6">
    <source>
        <dbReference type="ARBA" id="ARBA00022958"/>
    </source>
</evidence>
<feature type="domain" description="Calcium-activated potassium channel BK alpha subunit" evidence="14">
    <location>
        <begin position="495"/>
        <end position="581"/>
    </location>
</feature>
<keyword evidence="8" id="KW-0406">Ion transport</keyword>
<reference evidence="17 18" key="1">
    <citation type="journal article" date="2019" name="Sci. Rep.">
        <title>Comparative genomics of chytrid fungi reveal insights into the obligate biotrophic and pathogenic lifestyle of Synchytrium endobioticum.</title>
        <authorList>
            <person name="van de Vossenberg B.T.L.H."/>
            <person name="Warris S."/>
            <person name="Nguyen H.D.T."/>
            <person name="van Gent-Pelzer M.P.E."/>
            <person name="Joly D.L."/>
            <person name="van de Geest H.C."/>
            <person name="Bonants P.J.M."/>
            <person name="Smith D.S."/>
            <person name="Levesque C.A."/>
            <person name="van der Lee T.A.J."/>
        </authorList>
    </citation>
    <scope>NUCLEOTIDE SEQUENCE [LARGE SCALE GENOMIC DNA]</scope>
    <source>
        <strain evidence="17 18">CBS 675.73</strain>
    </source>
</reference>
<feature type="transmembrane region" description="Helical" evidence="13">
    <location>
        <begin position="289"/>
        <end position="310"/>
    </location>
</feature>
<gene>
    <name evidence="17" type="ORF">CcCBS67573_g05632</name>
</gene>
<keyword evidence="7 13" id="KW-1133">Transmembrane helix</keyword>
<dbReference type="GO" id="GO:0005267">
    <property type="term" value="F:potassium channel activity"/>
    <property type="evidence" value="ECO:0007669"/>
    <property type="project" value="UniProtKB-KW"/>
</dbReference>
<protein>
    <recommendedName>
        <fullName evidence="19">Calcium-activated potassium channel BK alpha subunit domain-containing protein</fullName>
    </recommendedName>
</protein>
<sequence length="1052" mass="117131">MTTRDNQLPARQARIPLQSPSTEGFNRESSNESIVPIDFQTPESALEEQPHTASVVGNLNHGVEHVNYAQARQAYIRQKKSDRQISKSNQWISSVLHVLDVRTYYRVAKSFAKSEGFDIGITILDLVSDLLFCTLYLFDIQWALNNLDDPVLTTLPAPPELWIARRGETFMICFVFSVYNVFSWCFALIFADNKLSAVLGVRTWVTLLSSVPFIVSIYYATAKFLYIPFFLAAITAVDRLRKVLRLRGATSFLNFNSVVEKSILLGGTLIAIVYVAVCVFQYVEFRFGNQILSILNAFYFVVVTLSTVGYGDVTAKSKQGQVVVILLIITALAVLPPLISSLVDTIAQQQGGNGGTYVRGKAKYFVVLGNFDLPIRIEGVLTEILGESLERDKVVILGRTPSTPALKAVMNSYRYRGRVSYLVGSGMDASDLERAQIRHASAVYIIADRAAEDRRLEDEQNTLRAWAIHIYAPDTPLYVSNLLPDTQAYQEVTVDAAVCVDDLRHLVLSLTVMYEGAATLLINLIHTSTPQKFRKQWEAQYDDGQGNEIHVVPVNPVFAGVRFSDVSWYCYREFQITMIGVRVYARSTGLKTLVLNPGQTYRISEQDDVVFMTQSFVDLAAFNALTKEEFQKASFKSNTKYDRESGMLVGQNSMMNPPVKANHSFSLSRIHSKRGDRRAQSFRDSRSDSSIATGQAQYMLDKPEAPSEDFCVPVCLLSLANAPLKDLMVEHADGWEGHLLVCTGGYDVFKFVCGLRASHLEAHLKILFLCERAPSLDEFDVLSMFPELYFMVGDPRKKRALLKAGIRGCSKVVIMGMTSNLKDEFAGSGAIMVQHLIHQMIDRSAIIPNKCVILEVPKRSLIHFLHPSPTTTSISYRRRFRSAVTSAAKNFLTPSSNDSKGKVGGGGGTLLKPKQKPVMKQSNFLYTPIFASGRVVSSSMLDSILFQLYRNPTILEVFMMLCGVGGDKLDAGLSELYGVRNAWIGQVSLPKEFENRSYGDLYAEFASSRGIIPLGIYRPVHPRFGNSLPFVFTNPGAQVILHEGDLVFVLAP</sequence>
<accession>A0A507F9U4</accession>
<organism evidence="17 18">
    <name type="scientific">Chytriomyces confervae</name>
    <dbReference type="NCBI Taxonomy" id="246404"/>
    <lineage>
        <taxon>Eukaryota</taxon>
        <taxon>Fungi</taxon>
        <taxon>Fungi incertae sedis</taxon>
        <taxon>Chytridiomycota</taxon>
        <taxon>Chytridiomycota incertae sedis</taxon>
        <taxon>Chytridiomycetes</taxon>
        <taxon>Chytridiales</taxon>
        <taxon>Chytriomycetaceae</taxon>
        <taxon>Chytriomyces</taxon>
    </lineage>
</organism>
<keyword evidence="4 13" id="KW-0812">Transmembrane</keyword>
<evidence type="ECO:0000256" key="13">
    <source>
        <dbReference type="SAM" id="Phobius"/>
    </source>
</evidence>
<evidence type="ECO:0000313" key="17">
    <source>
        <dbReference type="EMBL" id="TPX73099.1"/>
    </source>
</evidence>
<comment type="caution">
    <text evidence="17">The sequence shown here is derived from an EMBL/GenBank/DDBJ whole genome shotgun (WGS) entry which is preliminary data.</text>
</comment>
<dbReference type="AlphaFoldDB" id="A0A507F9U4"/>
<evidence type="ECO:0000256" key="10">
    <source>
        <dbReference type="ARBA" id="ARBA00023303"/>
    </source>
</evidence>
<evidence type="ECO:0000313" key="18">
    <source>
        <dbReference type="Proteomes" id="UP000320333"/>
    </source>
</evidence>
<evidence type="ECO:0000259" key="15">
    <source>
        <dbReference type="Pfam" id="PF07885"/>
    </source>
</evidence>
<proteinExistence type="predicted"/>
<dbReference type="Gene3D" id="3.40.50.720">
    <property type="entry name" value="NAD(P)-binding Rossmann-like Domain"/>
    <property type="match status" value="1"/>
</dbReference>
<evidence type="ECO:0000256" key="11">
    <source>
        <dbReference type="ARBA" id="ARBA00034430"/>
    </source>
</evidence>
<keyword evidence="3" id="KW-0633">Potassium transport</keyword>
<evidence type="ECO:0000259" key="14">
    <source>
        <dbReference type="Pfam" id="PF03493"/>
    </source>
</evidence>